<keyword evidence="6 11" id="KW-1133">Transmembrane helix</keyword>
<feature type="transmembrane region" description="Helical" evidence="11">
    <location>
        <begin position="31"/>
        <end position="50"/>
    </location>
</feature>
<geneLocation type="mitochondrion" evidence="12"/>
<accession>A0A345UEF4</accession>
<dbReference type="EMBL" id="MH592147">
    <property type="protein sequence ID" value="AXI98840.1"/>
    <property type="molecule type" value="Genomic_DNA"/>
</dbReference>
<evidence type="ECO:0000256" key="4">
    <source>
        <dbReference type="ARBA" id="ARBA00022692"/>
    </source>
</evidence>
<name>A0A345UEF4_9CRUS</name>
<evidence type="ECO:0000256" key="3">
    <source>
        <dbReference type="ARBA" id="ARBA00016612"/>
    </source>
</evidence>
<comment type="subcellular location">
    <subcellularLocation>
        <location evidence="1">Membrane</location>
        <topology evidence="1">Multi-pass membrane protein</topology>
    </subcellularLocation>
</comment>
<keyword evidence="12" id="KW-0496">Mitochondrion</keyword>
<evidence type="ECO:0000256" key="8">
    <source>
        <dbReference type="ARBA" id="ARBA00023136"/>
    </source>
</evidence>
<protein>
    <recommendedName>
        <fullName evidence="3">NADH-ubiquinone oxidoreductase chain 4L</fullName>
    </recommendedName>
    <alternativeName>
        <fullName evidence="9">NADH dehydrogenase subunit 4L</fullName>
    </alternativeName>
</protein>
<dbReference type="Gene3D" id="1.10.287.3510">
    <property type="match status" value="1"/>
</dbReference>
<feature type="transmembrane region" description="Helical" evidence="11">
    <location>
        <begin position="6"/>
        <end position="24"/>
    </location>
</feature>
<evidence type="ECO:0000256" key="10">
    <source>
        <dbReference type="ARBA" id="ARBA00049551"/>
    </source>
</evidence>
<keyword evidence="4 11" id="KW-0812">Transmembrane</keyword>
<sequence length="96" mass="11012">MLNSVMLVGLLIFYSGLFSFLFNYSHLLNSLLSLEFISLSIFLMLVYVFSNLNEEIFSLYFLIVLVCESVLGLSLLIVSVYSYSYDYMKGMNILVC</sequence>
<evidence type="ECO:0000256" key="7">
    <source>
        <dbReference type="ARBA" id="ARBA00023027"/>
    </source>
</evidence>
<evidence type="ECO:0000256" key="9">
    <source>
        <dbReference type="ARBA" id="ARBA00031586"/>
    </source>
</evidence>
<evidence type="ECO:0000256" key="1">
    <source>
        <dbReference type="ARBA" id="ARBA00004141"/>
    </source>
</evidence>
<reference evidence="12" key="1">
    <citation type="journal article" date="2018" name="Mol. Phylogenet. Evol.">
        <title>Species delimitation and mitogenome phylogenetics in the subterranean genus Pseudoniphargus (Crustacea: Amphipoda).</title>
        <authorList>
            <person name="Stokkan M."/>
            <person name="Jurado-Rivera J.A."/>
            <person name="Oromi P."/>
            <person name="Juan C."/>
            <person name="Jaume D."/>
            <person name="Pons J."/>
        </authorList>
    </citation>
    <scope>NUCLEOTIDE SEQUENCE</scope>
</reference>
<keyword evidence="7" id="KW-0520">NAD</keyword>
<proteinExistence type="inferred from homology"/>
<evidence type="ECO:0000313" key="12">
    <source>
        <dbReference type="EMBL" id="AXI98840.1"/>
    </source>
</evidence>
<evidence type="ECO:0000256" key="11">
    <source>
        <dbReference type="SAM" id="Phobius"/>
    </source>
</evidence>
<evidence type="ECO:0000256" key="2">
    <source>
        <dbReference type="ARBA" id="ARBA00010519"/>
    </source>
</evidence>
<keyword evidence="5" id="KW-1278">Translocase</keyword>
<organism evidence="12">
    <name type="scientific">Pseudoniphargus unisexualis</name>
    <dbReference type="NCBI Taxonomy" id="2211537"/>
    <lineage>
        <taxon>Eukaryota</taxon>
        <taxon>Metazoa</taxon>
        <taxon>Ecdysozoa</taxon>
        <taxon>Arthropoda</taxon>
        <taxon>Crustacea</taxon>
        <taxon>Multicrustacea</taxon>
        <taxon>Malacostraca</taxon>
        <taxon>Eumalacostraca</taxon>
        <taxon>Peracarida</taxon>
        <taxon>Amphipoda</taxon>
        <taxon>Senticaudata</taxon>
        <taxon>Gammarida</taxon>
        <taxon>Crangonyctidira</taxon>
        <taxon>Allocrangonyctoidea</taxon>
        <taxon>Allocrangonyctidae</taxon>
        <taxon>Pseudoniphargus</taxon>
    </lineage>
</organism>
<dbReference type="GO" id="GO:0008137">
    <property type="term" value="F:NADH dehydrogenase (ubiquinone) activity"/>
    <property type="evidence" value="ECO:0007669"/>
    <property type="project" value="UniProtKB-EC"/>
</dbReference>
<evidence type="ECO:0000256" key="6">
    <source>
        <dbReference type="ARBA" id="ARBA00022989"/>
    </source>
</evidence>
<dbReference type="Pfam" id="PF00420">
    <property type="entry name" value="Oxidored_q2"/>
    <property type="match status" value="1"/>
</dbReference>
<dbReference type="GO" id="GO:0016020">
    <property type="term" value="C:membrane"/>
    <property type="evidence" value="ECO:0007669"/>
    <property type="project" value="UniProtKB-SubCell"/>
</dbReference>
<dbReference type="AlphaFoldDB" id="A0A345UEF4"/>
<comment type="catalytic activity">
    <reaction evidence="10">
        <text>a ubiquinone + NADH + 5 H(+)(in) = a ubiquinol + NAD(+) + 4 H(+)(out)</text>
        <dbReference type="Rhea" id="RHEA:29091"/>
        <dbReference type="Rhea" id="RHEA-COMP:9565"/>
        <dbReference type="Rhea" id="RHEA-COMP:9566"/>
        <dbReference type="ChEBI" id="CHEBI:15378"/>
        <dbReference type="ChEBI" id="CHEBI:16389"/>
        <dbReference type="ChEBI" id="CHEBI:17976"/>
        <dbReference type="ChEBI" id="CHEBI:57540"/>
        <dbReference type="ChEBI" id="CHEBI:57945"/>
        <dbReference type="EC" id="7.1.1.2"/>
    </reaction>
</comment>
<comment type="similarity">
    <text evidence="2">Belongs to the complex I subunit 4L family.</text>
</comment>
<keyword evidence="8 11" id="KW-0472">Membrane</keyword>
<evidence type="ECO:0000256" key="5">
    <source>
        <dbReference type="ARBA" id="ARBA00022967"/>
    </source>
</evidence>
<gene>
    <name evidence="12" type="primary">nad4L</name>
</gene>
<feature type="transmembrane region" description="Helical" evidence="11">
    <location>
        <begin position="56"/>
        <end position="81"/>
    </location>
</feature>
<dbReference type="InterPro" id="IPR039428">
    <property type="entry name" value="NUOK/Mnh_C1-like"/>
</dbReference>